<proteinExistence type="predicted"/>
<feature type="signal peptide" evidence="2">
    <location>
        <begin position="1"/>
        <end position="24"/>
    </location>
</feature>
<dbReference type="Pfam" id="PF01832">
    <property type="entry name" value="Glucosaminidase"/>
    <property type="match status" value="1"/>
</dbReference>
<dbReference type="Gene3D" id="1.10.530.10">
    <property type="match status" value="1"/>
</dbReference>
<dbReference type="STRING" id="33036.HMPREF3200_00399"/>
<gene>
    <name evidence="4" type="ORF">HMPREF3200_00399</name>
</gene>
<feature type="domain" description="Mannosyl-glycoprotein endo-beta-N-acetylglucosamidase-like" evidence="3">
    <location>
        <begin position="99"/>
        <end position="234"/>
    </location>
</feature>
<dbReference type="PANTHER" id="PTHR33308:SF9">
    <property type="entry name" value="PEPTIDOGLYCAN HYDROLASE FLGJ"/>
    <property type="match status" value="1"/>
</dbReference>
<sequence>MKLRKFINKIFAGSFAMVFTISFAKNNAHAAANNKLDLMYYGLKKINAETYNLKDMKKRRFDKLEKDLEEALNIGCDNVNNDSDFYLLNNLNFSAKELDYGLADTGLAGLGKDFKAVADKYGINPLLLMAMAKHETGNGTSELFREKNNLFGFNAIDHDPYNMATKFKRPKDSIDTVAKHLKEEYLDKNGTYFNGVSAEGIGSSYASDPDWSKKVNSMMMEIADKMIETNKAGD</sequence>
<evidence type="ECO:0000256" key="1">
    <source>
        <dbReference type="ARBA" id="ARBA00022801"/>
    </source>
</evidence>
<accession>A0A133KHB6</accession>
<keyword evidence="5" id="KW-1185">Reference proteome</keyword>
<keyword evidence="1" id="KW-0378">Hydrolase</keyword>
<evidence type="ECO:0000259" key="3">
    <source>
        <dbReference type="SMART" id="SM00047"/>
    </source>
</evidence>
<organism evidence="4 5">
    <name type="scientific">Anaerococcus tetradius</name>
    <dbReference type="NCBI Taxonomy" id="33036"/>
    <lineage>
        <taxon>Bacteria</taxon>
        <taxon>Bacillati</taxon>
        <taxon>Bacillota</taxon>
        <taxon>Tissierellia</taxon>
        <taxon>Tissierellales</taxon>
        <taxon>Peptoniphilaceae</taxon>
        <taxon>Anaerococcus</taxon>
    </lineage>
</organism>
<dbReference type="InterPro" id="IPR002901">
    <property type="entry name" value="MGlyc_endo_b_GlcNAc-like_dom"/>
</dbReference>
<keyword evidence="2" id="KW-0732">Signal</keyword>
<dbReference type="RefSeq" id="WP_060929027.1">
    <property type="nucleotide sequence ID" value="NZ_CAMXZL010000002.1"/>
</dbReference>
<dbReference type="Proteomes" id="UP000070383">
    <property type="component" value="Unassembled WGS sequence"/>
</dbReference>
<feature type="chain" id="PRO_5039492672" evidence="2">
    <location>
        <begin position="25"/>
        <end position="234"/>
    </location>
</feature>
<dbReference type="GO" id="GO:0004040">
    <property type="term" value="F:amidase activity"/>
    <property type="evidence" value="ECO:0007669"/>
    <property type="project" value="InterPro"/>
</dbReference>
<protein>
    <submittedName>
        <fullName evidence="4">Mannosyl-glycoprotein endo-beta-N-acetylglucosaminidase</fullName>
    </submittedName>
</protein>
<evidence type="ECO:0000313" key="5">
    <source>
        <dbReference type="Proteomes" id="UP000070383"/>
    </source>
</evidence>
<evidence type="ECO:0000313" key="4">
    <source>
        <dbReference type="EMBL" id="KWZ78918.1"/>
    </source>
</evidence>
<reference evidence="5" key="1">
    <citation type="submission" date="2016-01" db="EMBL/GenBank/DDBJ databases">
        <authorList>
            <person name="Mitreva M."/>
            <person name="Pepin K.H."/>
            <person name="Mihindukulasuriya K.A."/>
            <person name="Fulton R."/>
            <person name="Fronick C."/>
            <person name="O'Laughlin M."/>
            <person name="Miner T."/>
            <person name="Herter B."/>
            <person name="Rosa B.A."/>
            <person name="Cordes M."/>
            <person name="Tomlinson C."/>
            <person name="Wollam A."/>
            <person name="Palsikar V.B."/>
            <person name="Mardis E.R."/>
            <person name="Wilson R.K."/>
        </authorList>
    </citation>
    <scope>NUCLEOTIDE SEQUENCE [LARGE SCALE GENOMIC DNA]</scope>
    <source>
        <strain evidence="5">MJR8151</strain>
    </source>
</reference>
<evidence type="ECO:0000256" key="2">
    <source>
        <dbReference type="SAM" id="SignalP"/>
    </source>
</evidence>
<dbReference type="InterPro" id="IPR051056">
    <property type="entry name" value="Glycosyl_Hydrolase_73"/>
</dbReference>
<comment type="caution">
    <text evidence="4">The sequence shown here is derived from an EMBL/GenBank/DDBJ whole genome shotgun (WGS) entry which is preliminary data.</text>
</comment>
<name>A0A133KHB6_9FIRM</name>
<dbReference type="AlphaFoldDB" id="A0A133KHB6"/>
<dbReference type="PANTHER" id="PTHR33308">
    <property type="entry name" value="PEPTIDOGLYCAN HYDROLASE FLGJ"/>
    <property type="match status" value="1"/>
</dbReference>
<dbReference type="SMART" id="SM00047">
    <property type="entry name" value="LYZ2"/>
    <property type="match status" value="1"/>
</dbReference>
<dbReference type="EMBL" id="LRPM01000010">
    <property type="protein sequence ID" value="KWZ78918.1"/>
    <property type="molecule type" value="Genomic_DNA"/>
</dbReference>
<dbReference type="PATRIC" id="fig|33036.3.peg.399"/>
<dbReference type="OrthoDB" id="9816557at2"/>